<name>A0A6N2R3Z6_ANAHA</name>
<evidence type="ECO:0000313" key="1">
    <source>
        <dbReference type="EMBL" id="VYS75547.1"/>
    </source>
</evidence>
<dbReference type="Pfam" id="PF06854">
    <property type="entry name" value="Phage_Gp15"/>
    <property type="match status" value="1"/>
</dbReference>
<organism evidence="1">
    <name type="scientific">Anaerostipes hadrus</name>
    <dbReference type="NCBI Taxonomy" id="649756"/>
    <lineage>
        <taxon>Bacteria</taxon>
        <taxon>Bacillati</taxon>
        <taxon>Bacillota</taxon>
        <taxon>Clostridia</taxon>
        <taxon>Lachnospirales</taxon>
        <taxon>Lachnospiraceae</taxon>
        <taxon>Anaerostipes</taxon>
    </lineage>
</organism>
<accession>A0A6N2R3Z6</accession>
<dbReference type="AlphaFoldDB" id="A0A6N2R3Z6"/>
<proteinExistence type="predicted"/>
<gene>
    <name evidence="1" type="ORF">AHLFYP4_00273</name>
</gene>
<sequence length="215" mass="25496">MIRRELPVSVDIGSEKYEINADFRTIMNIEGIIFGKEVTEDQKNFAKEMMKEIEINEKDAITNAKYYDALKIFYKDNIPDDLEEAMEKMLWFYSCGKEETSKAKTKKKVISFEHDFDYINAGFMQDYKIDLFEIDFLHWWKFMSLFSALHDDCKICEIIGYRGAELKNFDKEQRKRIREMQKIYALPDEISKEEKKRQDEITQILLNGGDLSGIL</sequence>
<protein>
    <submittedName>
        <fullName evidence="1">Bacteriophage Gp15 protein</fullName>
    </submittedName>
</protein>
<reference evidence="1" key="1">
    <citation type="submission" date="2019-11" db="EMBL/GenBank/DDBJ databases">
        <authorList>
            <person name="Feng L."/>
        </authorList>
    </citation>
    <scope>NUCLEOTIDE SEQUENCE</scope>
    <source>
        <strain evidence="1">AhadrusLFYP4</strain>
    </source>
</reference>
<dbReference type="EMBL" id="CACRSX010000006">
    <property type="protein sequence ID" value="VYS75547.1"/>
    <property type="molecule type" value="Genomic_DNA"/>
</dbReference>
<dbReference type="InterPro" id="IPR009660">
    <property type="entry name" value="Phage_A500_Gp15"/>
</dbReference>